<dbReference type="SUPFAM" id="SSF55031">
    <property type="entry name" value="Bacterial exopeptidase dimerisation domain"/>
    <property type="match status" value="1"/>
</dbReference>
<protein>
    <submittedName>
        <fullName evidence="2">Uncharacterized peptidase YqjE</fullName>
    </submittedName>
</protein>
<gene>
    <name evidence="2" type="ORF">AVDCRST_MAG93-4458</name>
</gene>
<dbReference type="GO" id="GO:0016787">
    <property type="term" value="F:hydrolase activity"/>
    <property type="evidence" value="ECO:0007669"/>
    <property type="project" value="UniProtKB-ARBA"/>
</dbReference>
<dbReference type="Pfam" id="PF07687">
    <property type="entry name" value="M20_dimer"/>
    <property type="match status" value="1"/>
</dbReference>
<dbReference type="EMBL" id="CADCTR010001497">
    <property type="protein sequence ID" value="CAA9298868.1"/>
    <property type="molecule type" value="Genomic_DNA"/>
</dbReference>
<evidence type="ECO:0000259" key="1">
    <source>
        <dbReference type="Pfam" id="PF07687"/>
    </source>
</evidence>
<dbReference type="InterPro" id="IPR036264">
    <property type="entry name" value="Bact_exopeptidase_dim_dom"/>
</dbReference>
<organism evidence="2">
    <name type="scientific">uncultured Chloroflexia bacterium</name>
    <dbReference type="NCBI Taxonomy" id="1672391"/>
    <lineage>
        <taxon>Bacteria</taxon>
        <taxon>Bacillati</taxon>
        <taxon>Chloroflexota</taxon>
        <taxon>Chloroflexia</taxon>
        <taxon>environmental samples</taxon>
    </lineage>
</organism>
<feature type="domain" description="Peptidase M20 dimerisation" evidence="1">
    <location>
        <begin position="2"/>
        <end position="47"/>
    </location>
</feature>
<proteinExistence type="predicted"/>
<feature type="non-terminal residue" evidence="2">
    <location>
        <position position="47"/>
    </location>
</feature>
<dbReference type="AlphaFoldDB" id="A0A6J4K864"/>
<dbReference type="Gene3D" id="3.30.70.360">
    <property type="match status" value="1"/>
</dbReference>
<reference evidence="2" key="1">
    <citation type="submission" date="2020-02" db="EMBL/GenBank/DDBJ databases">
        <authorList>
            <person name="Meier V. D."/>
        </authorList>
    </citation>
    <scope>NUCLEOTIDE SEQUENCE</scope>
    <source>
        <strain evidence="2">AVDCRST_MAG93</strain>
    </source>
</reference>
<name>A0A6J4K864_9CHLR</name>
<sequence>MTIHGRAAHAGVAPEEGIDAVRVAAQAIAAMPLGRIDDETTANIGII</sequence>
<evidence type="ECO:0000313" key="2">
    <source>
        <dbReference type="EMBL" id="CAA9298868.1"/>
    </source>
</evidence>
<accession>A0A6J4K864</accession>
<dbReference type="InterPro" id="IPR011650">
    <property type="entry name" value="Peptidase_M20_dimer"/>
</dbReference>